<gene>
    <name evidence="2" type="ORF">GCM10023330_10390</name>
</gene>
<evidence type="ECO:0008006" key="4">
    <source>
        <dbReference type="Google" id="ProtNLM"/>
    </source>
</evidence>
<evidence type="ECO:0000256" key="1">
    <source>
        <dbReference type="ARBA" id="ARBA00022729"/>
    </source>
</evidence>
<dbReference type="InterPro" id="IPR013517">
    <property type="entry name" value="FG-GAP"/>
</dbReference>
<dbReference type="Gene3D" id="2.130.10.130">
    <property type="entry name" value="Integrin alpha, N-terminal"/>
    <property type="match status" value="2"/>
</dbReference>
<sequence length="507" mass="57206">MNCKQNNIPSDIAEISRTKKLWVDKTSTYLPITKEWTNRVEVVDINNDHLLDLIFANGGNYSVPGDLEASRIFINKGPKTKFKEITTEIFGDKKFYSRVIKVRDINKDNIPDIIVGTTYQTQSELYIGLGNGKFKNVTATQLPKLNASVGDLELGDVDNDGDLDLILSDWGEGSNMNNIGGRTMLWLNDGFGKFTDVTKNQMPDLLIQFSWDLEFIDFDNDFDLDIAISCKRCGTSRIFVNNGQGVFEDKRLLPAYTNNYDFEAMDINNDGFLDLITVNDGDIVDKESSSRREHIFLNDEGKRFIDDTELLWPDSDNIGKDDNNVVFIDYDSDGDPDFLISSLTGEDRLLINDGTGKFSLLQPVFFGKQTPLTLSMVLGDIDNDKKMDIVMGQGEGAEGIEERIFIGYDINPDTAKPIISHFQVNENKKSKKITIKARIHDNKSPNMPQDWTAINLEFDSMSNKVPMTWYGENLWTATISDSIDINLVNICAKDYSGNKTCIKLKKI</sequence>
<name>A0ABP9CA15_9FLAO</name>
<accession>A0ABP9CA15</accession>
<reference evidence="3" key="1">
    <citation type="journal article" date="2019" name="Int. J. Syst. Evol. Microbiol.">
        <title>The Global Catalogue of Microorganisms (GCM) 10K type strain sequencing project: providing services to taxonomists for standard genome sequencing and annotation.</title>
        <authorList>
            <consortium name="The Broad Institute Genomics Platform"/>
            <consortium name="The Broad Institute Genome Sequencing Center for Infectious Disease"/>
            <person name="Wu L."/>
            <person name="Ma J."/>
        </authorList>
    </citation>
    <scope>NUCLEOTIDE SEQUENCE [LARGE SCALE GENOMIC DNA]</scope>
    <source>
        <strain evidence="3">JCM 18325</strain>
    </source>
</reference>
<proteinExistence type="predicted"/>
<keyword evidence="1" id="KW-0732">Signal</keyword>
<dbReference type="PANTHER" id="PTHR46580">
    <property type="entry name" value="SENSOR KINASE-RELATED"/>
    <property type="match status" value="1"/>
</dbReference>
<evidence type="ECO:0000313" key="3">
    <source>
        <dbReference type="Proteomes" id="UP001501433"/>
    </source>
</evidence>
<comment type="caution">
    <text evidence="2">The sequence shown here is derived from an EMBL/GenBank/DDBJ whole genome shotgun (WGS) entry which is preliminary data.</text>
</comment>
<dbReference type="Pfam" id="PF13517">
    <property type="entry name" value="FG-GAP_3"/>
    <property type="match status" value="3"/>
</dbReference>
<protein>
    <recommendedName>
        <fullName evidence="4">VCBS repeat-containing protein</fullName>
    </recommendedName>
</protein>
<dbReference type="SUPFAM" id="SSF69318">
    <property type="entry name" value="Integrin alpha N-terminal domain"/>
    <property type="match status" value="2"/>
</dbReference>
<organism evidence="2 3">
    <name type="scientific">Litoribaculum gwangyangense</name>
    <dbReference type="NCBI Taxonomy" id="1130722"/>
    <lineage>
        <taxon>Bacteria</taxon>
        <taxon>Pseudomonadati</taxon>
        <taxon>Bacteroidota</taxon>
        <taxon>Flavobacteriia</taxon>
        <taxon>Flavobacteriales</taxon>
        <taxon>Flavobacteriaceae</taxon>
        <taxon>Litoribaculum</taxon>
    </lineage>
</organism>
<dbReference type="InterPro" id="IPR028994">
    <property type="entry name" value="Integrin_alpha_N"/>
</dbReference>
<dbReference type="PANTHER" id="PTHR46580:SF2">
    <property type="entry name" value="MAM DOMAIN-CONTAINING PROTEIN"/>
    <property type="match status" value="1"/>
</dbReference>
<dbReference type="EMBL" id="BAABJW010000001">
    <property type="protein sequence ID" value="GAA4805795.1"/>
    <property type="molecule type" value="Genomic_DNA"/>
</dbReference>
<evidence type="ECO:0000313" key="2">
    <source>
        <dbReference type="EMBL" id="GAA4805795.1"/>
    </source>
</evidence>
<dbReference type="Proteomes" id="UP001501433">
    <property type="component" value="Unassembled WGS sequence"/>
</dbReference>
<keyword evidence="3" id="KW-1185">Reference proteome</keyword>